<accession>A0AB39RN70</accession>
<reference evidence="1" key="1">
    <citation type="submission" date="2024-07" db="EMBL/GenBank/DDBJ databases">
        <authorList>
            <person name="Yu S.T."/>
        </authorList>
    </citation>
    <scope>NUCLEOTIDE SEQUENCE</scope>
    <source>
        <strain evidence="1">R41</strain>
    </source>
</reference>
<dbReference type="RefSeq" id="WP_369248533.1">
    <property type="nucleotide sequence ID" value="NZ_CP163443.1"/>
</dbReference>
<proteinExistence type="predicted"/>
<evidence type="ECO:0000313" key="1">
    <source>
        <dbReference type="EMBL" id="XDQ55358.1"/>
    </source>
</evidence>
<gene>
    <name evidence="1" type="ORF">AB5J53_28695</name>
</gene>
<dbReference type="EMBL" id="CP163443">
    <property type="protein sequence ID" value="XDQ55358.1"/>
    <property type="molecule type" value="Genomic_DNA"/>
</dbReference>
<protein>
    <submittedName>
        <fullName evidence="1">Uncharacterized protein</fullName>
    </submittedName>
</protein>
<organism evidence="1">
    <name type="scientific">Streptomyces sp. R41</name>
    <dbReference type="NCBI Taxonomy" id="3238632"/>
    <lineage>
        <taxon>Bacteria</taxon>
        <taxon>Bacillati</taxon>
        <taxon>Actinomycetota</taxon>
        <taxon>Actinomycetes</taxon>
        <taxon>Kitasatosporales</taxon>
        <taxon>Streptomycetaceae</taxon>
        <taxon>Streptomyces</taxon>
    </lineage>
</organism>
<name>A0AB39RN70_9ACTN</name>
<dbReference type="AlphaFoldDB" id="A0AB39RN70"/>
<sequence>MTSTDAVPRTISYAWHAWVTVPGQGRAFAHGTITVPLDYCWSRVQREVGAWLGEQGTTGRLADIHLILAPQA</sequence>